<feature type="compositionally biased region" description="Low complexity" evidence="1">
    <location>
        <begin position="299"/>
        <end position="310"/>
    </location>
</feature>
<proteinExistence type="predicted"/>
<evidence type="ECO:0000256" key="1">
    <source>
        <dbReference type="SAM" id="MobiDB-lite"/>
    </source>
</evidence>
<feature type="compositionally biased region" description="Low complexity" evidence="1">
    <location>
        <begin position="404"/>
        <end position="419"/>
    </location>
</feature>
<evidence type="ECO:0000313" key="3">
    <source>
        <dbReference type="Proteomes" id="UP000308768"/>
    </source>
</evidence>
<evidence type="ECO:0008006" key="4">
    <source>
        <dbReference type="Google" id="ProtNLM"/>
    </source>
</evidence>
<dbReference type="Proteomes" id="UP000308768">
    <property type="component" value="Unassembled WGS sequence"/>
</dbReference>
<dbReference type="GO" id="GO:0000432">
    <property type="term" value="P:positive regulation of transcription from RNA polymerase II promoter by glucose"/>
    <property type="evidence" value="ECO:0007669"/>
    <property type="project" value="TreeGrafter"/>
</dbReference>
<feature type="compositionally biased region" description="Low complexity" evidence="1">
    <location>
        <begin position="221"/>
        <end position="231"/>
    </location>
</feature>
<gene>
    <name evidence="2" type="ORF">B0A49_08984</name>
</gene>
<dbReference type="GO" id="GO:0005634">
    <property type="term" value="C:nucleus"/>
    <property type="evidence" value="ECO:0007669"/>
    <property type="project" value="TreeGrafter"/>
</dbReference>
<sequence length="435" mass="45697">MAPAHISNIAVAFASHSAALQASKSRDAGPGKANTSVAATGPDHHHGMLPTPPNSISPNLPPRGIAGASTRSPPPIHVDSDIDLQDAVDYAASQDQPRLRPTHPLPLSKGALSGLDAAGVITPAMLAKHHLPDILLTNGPLAIRHVMAYLTQSVPGFSRIPPAKARRVVVAALENRGGGGATGDVEFEKVGWGRWDAHMKGQLPRTRKDSRDASRTALGDGNLSPPASAASSYAISNSGGISGGGGLQIPNAHRQWLNSARRDLPGSWTGSSLLSHEEEELDDHDMAEHEADKMSLDGVSSLASSSAGDDVALDDADDATDEEDWASIGADALRQQSFSGAPSGGFMPYRSNYARDYGRRSVSLMSTGGGPRRSSLAKSAPAPVLQQLPGRSASYSHHYVPSWQQQQQQQQQHLGQIQESQERDAIAALLKMGSA</sequence>
<dbReference type="GO" id="GO:0043565">
    <property type="term" value="F:sequence-specific DNA binding"/>
    <property type="evidence" value="ECO:0007669"/>
    <property type="project" value="TreeGrafter"/>
</dbReference>
<feature type="region of interest" description="Disordered" evidence="1">
    <location>
        <begin position="299"/>
        <end position="322"/>
    </location>
</feature>
<dbReference type="PANTHER" id="PTHR28164">
    <property type="entry name" value="PROTEIN STB3"/>
    <property type="match status" value="1"/>
</dbReference>
<organism evidence="2 3">
    <name type="scientific">Cryomyces minteri</name>
    <dbReference type="NCBI Taxonomy" id="331657"/>
    <lineage>
        <taxon>Eukaryota</taxon>
        <taxon>Fungi</taxon>
        <taxon>Dikarya</taxon>
        <taxon>Ascomycota</taxon>
        <taxon>Pezizomycotina</taxon>
        <taxon>Dothideomycetes</taxon>
        <taxon>Dothideomycetes incertae sedis</taxon>
        <taxon>Cryomyces</taxon>
    </lineage>
</organism>
<feature type="region of interest" description="Disordered" evidence="1">
    <location>
        <begin position="198"/>
        <end position="231"/>
    </location>
</feature>
<dbReference type="Pfam" id="PF10330">
    <property type="entry name" value="Stb3"/>
    <property type="match status" value="1"/>
</dbReference>
<dbReference type="InterPro" id="IPR018818">
    <property type="entry name" value="Stb3"/>
</dbReference>
<accession>A0A4U0WP65</accession>
<reference evidence="2 3" key="1">
    <citation type="submission" date="2017-03" db="EMBL/GenBank/DDBJ databases">
        <title>Genomes of endolithic fungi from Antarctica.</title>
        <authorList>
            <person name="Coleine C."/>
            <person name="Masonjones S."/>
            <person name="Stajich J.E."/>
        </authorList>
    </citation>
    <scope>NUCLEOTIDE SEQUENCE [LARGE SCALE GENOMIC DNA]</scope>
    <source>
        <strain evidence="2 3">CCFEE 5187</strain>
    </source>
</reference>
<evidence type="ECO:0000313" key="2">
    <source>
        <dbReference type="EMBL" id="TKA65114.1"/>
    </source>
</evidence>
<dbReference type="AlphaFoldDB" id="A0A4U0WP65"/>
<dbReference type="PANTHER" id="PTHR28164:SF1">
    <property type="entry name" value="PROTEIN STB3"/>
    <property type="match status" value="1"/>
</dbReference>
<keyword evidence="3" id="KW-1185">Reference proteome</keyword>
<feature type="compositionally biased region" description="Pro residues" evidence="1">
    <location>
        <begin position="50"/>
        <end position="61"/>
    </location>
</feature>
<feature type="compositionally biased region" description="Acidic residues" evidence="1">
    <location>
        <begin position="311"/>
        <end position="322"/>
    </location>
</feature>
<feature type="region of interest" description="Disordered" evidence="1">
    <location>
        <begin position="389"/>
        <end position="419"/>
    </location>
</feature>
<dbReference type="EMBL" id="NAJN01001176">
    <property type="protein sequence ID" value="TKA65114.1"/>
    <property type="molecule type" value="Genomic_DNA"/>
</dbReference>
<feature type="region of interest" description="Disordered" evidence="1">
    <location>
        <begin position="22"/>
        <end position="80"/>
    </location>
</feature>
<comment type="caution">
    <text evidence="2">The sequence shown here is derived from an EMBL/GenBank/DDBJ whole genome shotgun (WGS) entry which is preliminary data.</text>
</comment>
<dbReference type="STRING" id="331657.A0A4U0WP65"/>
<dbReference type="OrthoDB" id="5391991at2759"/>
<protein>
    <recommendedName>
        <fullName evidence="4">Sin3 binding protein</fullName>
    </recommendedName>
</protein>
<name>A0A4U0WP65_9PEZI</name>